<dbReference type="eggNOG" id="COG4786">
    <property type="taxonomic scope" value="Bacteria"/>
</dbReference>
<evidence type="ECO:0000256" key="1">
    <source>
        <dbReference type="ARBA" id="ARBA00004117"/>
    </source>
</evidence>
<dbReference type="Pfam" id="PF06429">
    <property type="entry name" value="Flg_bbr_C"/>
    <property type="match status" value="1"/>
</dbReference>
<keyword evidence="8" id="KW-0966">Cell projection</keyword>
<dbReference type="Pfam" id="PF00460">
    <property type="entry name" value="Flg_bb_rod"/>
    <property type="match status" value="1"/>
</dbReference>
<keyword evidence="3 4" id="KW-0975">Bacterial flagellum</keyword>
<dbReference type="Proteomes" id="UP000027337">
    <property type="component" value="Unassembled WGS sequence"/>
</dbReference>
<keyword evidence="8" id="KW-0969">Cilium</keyword>
<evidence type="ECO:0000259" key="7">
    <source>
        <dbReference type="Pfam" id="PF22692"/>
    </source>
</evidence>
<comment type="caution">
    <text evidence="8">The sequence shown here is derived from an EMBL/GenBank/DDBJ whole genome shotgun (WGS) entry which is preliminary data.</text>
</comment>
<comment type="subcellular location">
    <subcellularLocation>
        <location evidence="1 4">Bacterial flagellum basal body</location>
    </subcellularLocation>
</comment>
<sequence length="244" mass="25772">MSNISNVSLSQATALERSLNVTAHNLANANTAGYKTIVPLYESVGHEVSGEEVSFVLDRGTYLDLKDGSLVPTGNPFDIALSSEGWLSFQLENGETGYSRHGRLVVDVDGQLKTSAGRPLLDAGGGPVVLPDDVGQNVSITAGGTITDPEGAILGTIGVLTIEQGARMLPLGGGMYQLPEDAAAPQQTTNAQIKQGFVEGSNVEAVLEMTRLIDIQRAYENSVKLMNEDDNLTKTSIQRLGRTG</sequence>
<dbReference type="InterPro" id="IPR001444">
    <property type="entry name" value="Flag_bb_rod_N"/>
</dbReference>
<evidence type="ECO:0000313" key="8">
    <source>
        <dbReference type="EMBL" id="KAJ02013.1"/>
    </source>
</evidence>
<feature type="domain" description="Flagellar basal body rod protein N-terminal" evidence="5">
    <location>
        <begin position="12"/>
        <end position="35"/>
    </location>
</feature>
<dbReference type="InterPro" id="IPR053967">
    <property type="entry name" value="LlgE_F_G-like_D1"/>
</dbReference>
<dbReference type="InterPro" id="IPR010930">
    <property type="entry name" value="Flg_bb/hook_C_dom"/>
</dbReference>
<feature type="domain" description="Flagellar hook protein FlgE/F/G-like D1" evidence="7">
    <location>
        <begin position="81"/>
        <end position="147"/>
    </location>
</feature>
<evidence type="ECO:0000256" key="3">
    <source>
        <dbReference type="ARBA" id="ARBA00023143"/>
    </source>
</evidence>
<dbReference type="NCBIfam" id="TIGR03506">
    <property type="entry name" value="FlgEFG_subfam"/>
    <property type="match status" value="1"/>
</dbReference>
<dbReference type="SUPFAM" id="SSF117143">
    <property type="entry name" value="Flagellar hook protein flgE"/>
    <property type="match status" value="1"/>
</dbReference>
<feature type="domain" description="Flagellar basal-body/hook protein C-terminal" evidence="6">
    <location>
        <begin position="194"/>
        <end position="238"/>
    </location>
</feature>
<evidence type="ECO:0000313" key="9">
    <source>
        <dbReference type="Proteomes" id="UP000027337"/>
    </source>
</evidence>
<organism evidence="8 9">
    <name type="scientific">Sulfitobacter mediterraneus</name>
    <dbReference type="NCBI Taxonomy" id="83219"/>
    <lineage>
        <taxon>Bacteria</taxon>
        <taxon>Pseudomonadati</taxon>
        <taxon>Pseudomonadota</taxon>
        <taxon>Alphaproteobacteria</taxon>
        <taxon>Rhodobacterales</taxon>
        <taxon>Roseobacteraceae</taxon>
        <taxon>Sulfitobacter</taxon>
    </lineage>
</organism>
<keyword evidence="8" id="KW-0282">Flagellum</keyword>
<dbReference type="PANTHER" id="PTHR30435:SF19">
    <property type="entry name" value="FLAGELLAR BASAL-BODY ROD PROTEIN FLGG"/>
    <property type="match status" value="1"/>
</dbReference>
<name>A0A061SQR9_9RHOB</name>
<evidence type="ECO:0000256" key="2">
    <source>
        <dbReference type="ARBA" id="ARBA00009677"/>
    </source>
</evidence>
<dbReference type="GO" id="GO:0071978">
    <property type="term" value="P:bacterial-type flagellum-dependent swarming motility"/>
    <property type="evidence" value="ECO:0007669"/>
    <property type="project" value="TreeGrafter"/>
</dbReference>
<dbReference type="GO" id="GO:0009425">
    <property type="term" value="C:bacterial-type flagellum basal body"/>
    <property type="evidence" value="ECO:0007669"/>
    <property type="project" value="UniProtKB-SubCell"/>
</dbReference>
<dbReference type="Pfam" id="PF22692">
    <property type="entry name" value="LlgE_F_G_D1"/>
    <property type="match status" value="1"/>
</dbReference>
<reference evidence="8 9" key="1">
    <citation type="journal article" date="2014" name="Genome Announc.">
        <title>Draft Genome Sequences of Two Isolates of the Roseobacter Group, Sulfitobacter sp. Strains 3SOLIMAR09 and 1FIGIMAR09, from Harbors of Mallorca Island (Mediterranean Sea).</title>
        <authorList>
            <person name="Mas-Llado M."/>
            <person name="Pina-Villalonga J.M."/>
            <person name="Brunet-Galmes I."/>
            <person name="Nogales B."/>
            <person name="Bosch R."/>
        </authorList>
    </citation>
    <scope>NUCLEOTIDE SEQUENCE [LARGE SCALE GENOMIC DNA]</scope>
    <source>
        <strain evidence="8 9">1FIGIMAR09</strain>
    </source>
</reference>
<dbReference type="InterPro" id="IPR020013">
    <property type="entry name" value="Flagellar_FlgE/F/G"/>
</dbReference>
<evidence type="ECO:0000256" key="4">
    <source>
        <dbReference type="RuleBase" id="RU362116"/>
    </source>
</evidence>
<evidence type="ECO:0000259" key="5">
    <source>
        <dbReference type="Pfam" id="PF00460"/>
    </source>
</evidence>
<gene>
    <name evidence="8" type="ORF">PM02_15785</name>
</gene>
<evidence type="ECO:0000259" key="6">
    <source>
        <dbReference type="Pfam" id="PF06429"/>
    </source>
</evidence>
<dbReference type="PANTHER" id="PTHR30435">
    <property type="entry name" value="FLAGELLAR PROTEIN"/>
    <property type="match status" value="1"/>
</dbReference>
<dbReference type="InterPro" id="IPR037925">
    <property type="entry name" value="FlgE/F/G-like"/>
</dbReference>
<keyword evidence="9" id="KW-1185">Reference proteome</keyword>
<dbReference type="EMBL" id="JEMU01000015">
    <property type="protein sequence ID" value="KAJ02013.1"/>
    <property type="molecule type" value="Genomic_DNA"/>
</dbReference>
<accession>A0A061SQR9</accession>
<proteinExistence type="inferred from homology"/>
<dbReference type="AlphaFoldDB" id="A0A061SQR9"/>
<comment type="similarity">
    <text evidence="2 4">Belongs to the flagella basal body rod proteins family.</text>
</comment>
<dbReference type="STRING" id="83219.PM02_15785"/>
<protein>
    <submittedName>
        <fullName evidence="8">Flagellar basal-body rod protein FlgF</fullName>
    </submittedName>
</protein>
<dbReference type="RefSeq" id="WP_037910253.1">
    <property type="nucleotide sequence ID" value="NZ_JEMU01000015.1"/>
</dbReference>